<dbReference type="InterPro" id="IPR013087">
    <property type="entry name" value="Znf_C2H2_type"/>
</dbReference>
<keyword evidence="1" id="KW-0863">Zinc-finger</keyword>
<dbReference type="SUPFAM" id="SSF57667">
    <property type="entry name" value="beta-beta-alpha zinc fingers"/>
    <property type="match status" value="1"/>
</dbReference>
<name>A0AAD6SML8_9AGAR</name>
<proteinExistence type="predicted"/>
<evidence type="ECO:0000313" key="5">
    <source>
        <dbReference type="Proteomes" id="UP001218188"/>
    </source>
</evidence>
<keyword evidence="1" id="KW-0862">Zinc</keyword>
<feature type="compositionally biased region" description="Low complexity" evidence="2">
    <location>
        <begin position="140"/>
        <end position="153"/>
    </location>
</feature>
<evidence type="ECO:0000313" key="4">
    <source>
        <dbReference type="EMBL" id="KAJ7029696.1"/>
    </source>
</evidence>
<feature type="region of interest" description="Disordered" evidence="2">
    <location>
        <begin position="139"/>
        <end position="163"/>
    </location>
</feature>
<comment type="caution">
    <text evidence="4">The sequence shown here is derived from an EMBL/GenBank/DDBJ whole genome shotgun (WGS) entry which is preliminary data.</text>
</comment>
<dbReference type="PROSITE" id="PS50157">
    <property type="entry name" value="ZINC_FINGER_C2H2_2"/>
    <property type="match status" value="1"/>
</dbReference>
<reference evidence="4" key="1">
    <citation type="submission" date="2023-03" db="EMBL/GenBank/DDBJ databases">
        <title>Massive genome expansion in bonnet fungi (Mycena s.s.) driven by repeated elements and novel gene families across ecological guilds.</title>
        <authorList>
            <consortium name="Lawrence Berkeley National Laboratory"/>
            <person name="Harder C.B."/>
            <person name="Miyauchi S."/>
            <person name="Viragh M."/>
            <person name="Kuo A."/>
            <person name="Thoen E."/>
            <person name="Andreopoulos B."/>
            <person name="Lu D."/>
            <person name="Skrede I."/>
            <person name="Drula E."/>
            <person name="Henrissat B."/>
            <person name="Morin E."/>
            <person name="Kohler A."/>
            <person name="Barry K."/>
            <person name="LaButti K."/>
            <person name="Morin E."/>
            <person name="Salamov A."/>
            <person name="Lipzen A."/>
            <person name="Mereny Z."/>
            <person name="Hegedus B."/>
            <person name="Baldrian P."/>
            <person name="Stursova M."/>
            <person name="Weitz H."/>
            <person name="Taylor A."/>
            <person name="Grigoriev I.V."/>
            <person name="Nagy L.G."/>
            <person name="Martin F."/>
            <person name="Kauserud H."/>
        </authorList>
    </citation>
    <scope>NUCLEOTIDE SEQUENCE</scope>
    <source>
        <strain evidence="4">CBHHK200</strain>
    </source>
</reference>
<keyword evidence="1" id="KW-0479">Metal-binding</keyword>
<gene>
    <name evidence="4" type="ORF">C8F04DRAFT_744048</name>
</gene>
<dbReference type="EMBL" id="JARJCM010000098">
    <property type="protein sequence ID" value="KAJ7029696.1"/>
    <property type="molecule type" value="Genomic_DNA"/>
</dbReference>
<dbReference type="AlphaFoldDB" id="A0AAD6SML8"/>
<feature type="compositionally biased region" description="Acidic residues" evidence="2">
    <location>
        <begin position="109"/>
        <end position="120"/>
    </location>
</feature>
<accession>A0AAD6SML8</accession>
<sequence length="317" mass="35085">MDSIGGVPFESDCYLRHEAEMLELCCLAERELRAQQMSENFGLEDDVGKLVDQSNLEDWLNFSGALYGTSSIPPQKAELIASSTQNPPEITDPTRPRCEAYLGSQPDSESSDDDEDDQAFDEALPSARPLPKLVVACSGSRSASTSATSSRTRTPVKARPTEPISRRPLSLCSRRRSNAIASRQSSPSPFPQNAFYARKMVECGLDGCVHRCSTVADLRRHRQSLAHCADKKYLCPGCPGSFTREDALKRHLSVTPRCKSPGMTALRDEFLDTRAAREARAENAPVRMMMTLYDAFLREMKPESAKKVRTSKKRSAA</sequence>
<dbReference type="Proteomes" id="UP001218188">
    <property type="component" value="Unassembled WGS sequence"/>
</dbReference>
<evidence type="ECO:0000259" key="3">
    <source>
        <dbReference type="PROSITE" id="PS50157"/>
    </source>
</evidence>
<dbReference type="InterPro" id="IPR036236">
    <property type="entry name" value="Znf_C2H2_sf"/>
</dbReference>
<organism evidence="4 5">
    <name type="scientific">Mycena alexandri</name>
    <dbReference type="NCBI Taxonomy" id="1745969"/>
    <lineage>
        <taxon>Eukaryota</taxon>
        <taxon>Fungi</taxon>
        <taxon>Dikarya</taxon>
        <taxon>Basidiomycota</taxon>
        <taxon>Agaricomycotina</taxon>
        <taxon>Agaricomycetes</taxon>
        <taxon>Agaricomycetidae</taxon>
        <taxon>Agaricales</taxon>
        <taxon>Marasmiineae</taxon>
        <taxon>Mycenaceae</taxon>
        <taxon>Mycena</taxon>
    </lineage>
</organism>
<protein>
    <recommendedName>
        <fullName evidence="3">C2H2-type domain-containing protein</fullName>
    </recommendedName>
</protein>
<dbReference type="Pfam" id="PF00096">
    <property type="entry name" value="zf-C2H2"/>
    <property type="match status" value="1"/>
</dbReference>
<evidence type="ECO:0000256" key="1">
    <source>
        <dbReference type="PROSITE-ProRule" id="PRU00042"/>
    </source>
</evidence>
<evidence type="ECO:0000256" key="2">
    <source>
        <dbReference type="SAM" id="MobiDB-lite"/>
    </source>
</evidence>
<dbReference type="GO" id="GO:0008270">
    <property type="term" value="F:zinc ion binding"/>
    <property type="evidence" value="ECO:0007669"/>
    <property type="project" value="UniProtKB-KW"/>
</dbReference>
<feature type="region of interest" description="Disordered" evidence="2">
    <location>
        <begin position="83"/>
        <end position="125"/>
    </location>
</feature>
<keyword evidence="5" id="KW-1185">Reference proteome</keyword>
<feature type="domain" description="C2H2-type" evidence="3">
    <location>
        <begin position="233"/>
        <end position="261"/>
    </location>
</feature>
<dbReference type="Gene3D" id="3.30.160.60">
    <property type="entry name" value="Classic Zinc Finger"/>
    <property type="match status" value="1"/>
</dbReference>